<proteinExistence type="predicted"/>
<dbReference type="Gene3D" id="2.40.50.140">
    <property type="entry name" value="Nucleic acid-binding proteins"/>
    <property type="match status" value="1"/>
</dbReference>
<evidence type="ECO:0000313" key="4">
    <source>
        <dbReference type="Proteomes" id="UP000320393"/>
    </source>
</evidence>
<dbReference type="InterPro" id="IPR000424">
    <property type="entry name" value="Primosome_PriB/ssb"/>
</dbReference>
<dbReference type="SUPFAM" id="SSF50249">
    <property type="entry name" value="Nucleic acid-binding proteins"/>
    <property type="match status" value="1"/>
</dbReference>
<dbReference type="EMBL" id="VBAM01000120">
    <property type="protein sequence ID" value="TMJ14239.1"/>
    <property type="molecule type" value="Genomic_DNA"/>
</dbReference>
<dbReference type="AlphaFoldDB" id="A0A537M1V9"/>
<name>A0A537M1V9_9BACT</name>
<dbReference type="InterPro" id="IPR012340">
    <property type="entry name" value="NA-bd_OB-fold"/>
</dbReference>
<protein>
    <submittedName>
        <fullName evidence="3">Single-stranded DNA-binding protein</fullName>
    </submittedName>
</protein>
<evidence type="ECO:0000313" key="3">
    <source>
        <dbReference type="EMBL" id="TMJ14239.1"/>
    </source>
</evidence>
<organism evidence="3 4">
    <name type="scientific">Candidatus Segetimicrobium genomatis</name>
    <dbReference type="NCBI Taxonomy" id="2569760"/>
    <lineage>
        <taxon>Bacteria</taxon>
        <taxon>Bacillati</taxon>
        <taxon>Candidatus Sysuimicrobiota</taxon>
        <taxon>Candidatus Sysuimicrobiia</taxon>
        <taxon>Candidatus Sysuimicrobiales</taxon>
        <taxon>Candidatus Segetimicrobiaceae</taxon>
        <taxon>Candidatus Segetimicrobium</taxon>
    </lineage>
</organism>
<dbReference type="GO" id="GO:0003697">
    <property type="term" value="F:single-stranded DNA binding"/>
    <property type="evidence" value="ECO:0007669"/>
    <property type="project" value="InterPro"/>
</dbReference>
<sequence length="23" mass="2729">MLNRIQLIGRLTRDPELRYLSNG</sequence>
<dbReference type="Proteomes" id="UP000320393">
    <property type="component" value="Unassembled WGS sequence"/>
</dbReference>
<evidence type="ECO:0000256" key="1">
    <source>
        <dbReference type="ARBA" id="ARBA00023125"/>
    </source>
</evidence>
<dbReference type="PROSITE" id="PS50935">
    <property type="entry name" value="SSB"/>
    <property type="match status" value="1"/>
</dbReference>
<feature type="non-terminal residue" evidence="3">
    <location>
        <position position="23"/>
    </location>
</feature>
<comment type="caution">
    <text evidence="3">The sequence shown here is derived from an EMBL/GenBank/DDBJ whole genome shotgun (WGS) entry which is preliminary data.</text>
</comment>
<gene>
    <name evidence="3" type="ORF">E6H02_03620</name>
</gene>
<reference evidence="3 4" key="1">
    <citation type="journal article" date="2019" name="Nat. Microbiol.">
        <title>Mediterranean grassland soil C-N compound turnover is dependent on rainfall and depth, and is mediated by genomically divergent microorganisms.</title>
        <authorList>
            <person name="Diamond S."/>
            <person name="Andeer P.F."/>
            <person name="Li Z."/>
            <person name="Crits-Christoph A."/>
            <person name="Burstein D."/>
            <person name="Anantharaman K."/>
            <person name="Lane K.R."/>
            <person name="Thomas B.C."/>
            <person name="Pan C."/>
            <person name="Northen T.R."/>
            <person name="Banfield J.F."/>
        </authorList>
    </citation>
    <scope>NUCLEOTIDE SEQUENCE [LARGE SCALE GENOMIC DNA]</scope>
    <source>
        <strain evidence="3">NP_5</strain>
    </source>
</reference>
<evidence type="ECO:0000256" key="2">
    <source>
        <dbReference type="PROSITE-ProRule" id="PRU00252"/>
    </source>
</evidence>
<accession>A0A537M1V9</accession>
<keyword evidence="1 2" id="KW-0238">DNA-binding</keyword>